<dbReference type="Proteomes" id="UP000053232">
    <property type="component" value="Unassembled WGS sequence"/>
</dbReference>
<comment type="caution">
    <text evidence="2">The sequence shown here is derived from an EMBL/GenBank/DDBJ whole genome shotgun (WGS) entry which is preliminary data.</text>
</comment>
<gene>
    <name evidence="2" type="ORF">OXYTRIMIC_632</name>
</gene>
<feature type="compositionally biased region" description="Basic residues" evidence="1">
    <location>
        <begin position="80"/>
        <end position="91"/>
    </location>
</feature>
<feature type="compositionally biased region" description="Low complexity" evidence="1">
    <location>
        <begin position="267"/>
        <end position="281"/>
    </location>
</feature>
<keyword evidence="3" id="KW-1185">Reference proteome</keyword>
<evidence type="ECO:0000256" key="1">
    <source>
        <dbReference type="SAM" id="MobiDB-lite"/>
    </source>
</evidence>
<proteinExistence type="predicted"/>
<feature type="region of interest" description="Disordered" evidence="1">
    <location>
        <begin position="267"/>
        <end position="311"/>
    </location>
</feature>
<feature type="region of interest" description="Disordered" evidence="1">
    <location>
        <begin position="35"/>
        <end position="106"/>
    </location>
</feature>
<feature type="compositionally biased region" description="Polar residues" evidence="1">
    <location>
        <begin position="49"/>
        <end position="59"/>
    </location>
</feature>
<feature type="compositionally biased region" description="Basic and acidic residues" evidence="1">
    <location>
        <begin position="284"/>
        <end position="305"/>
    </location>
</feature>
<evidence type="ECO:0000313" key="2">
    <source>
        <dbReference type="EMBL" id="KEJ82726.1"/>
    </source>
</evidence>
<dbReference type="EMBL" id="ARYC01005559">
    <property type="protein sequence ID" value="KEJ82726.1"/>
    <property type="molecule type" value="Genomic_DNA"/>
</dbReference>
<reference evidence="3" key="1">
    <citation type="journal article" date="2014" name="Cell">
        <title>The Architecture of a Scrambled Genome Reveals Massive Levels of Genomic Rearrangement during Development.</title>
        <authorList>
            <person name="Chen X."/>
            <person name="Bracht J.R."/>
            <person name="Goldman A.D."/>
            <person name="Dolzhenko E."/>
            <person name="Clay D.M."/>
            <person name="Swart E.C."/>
            <person name="Perlman D.H."/>
            <person name="Doak T.G."/>
            <person name="Stuart A."/>
            <person name="Amemiya C.T."/>
            <person name="Sebra R.P."/>
            <person name="Landweber L.F."/>
        </authorList>
    </citation>
    <scope>NUCLEOTIDE SEQUENCE [LARGE SCALE GENOMIC DNA]</scope>
    <source>
        <strain evidence="3">JRB310</strain>
    </source>
</reference>
<sequence>MLVNNKKWTEKLNNQMQKQSVNKIDSNVILQQLERRQSNRQKKPVIENLKQQQADSDSYMSDAKDDDHSYNPNCMIYKKVNSKKKSQKKKSNFTQKKNFESNKDKESLIIQNHFPLDDHNMEDISLKNKSLENQAQYHIQQKNLNNDYFKNQLMKQESGNDQFHNYNENQFQQQRQIQLNNNYLLQTSQQLNPKQQLNFNQADGQSLYAPEAQSFFRADNNNSLQHSLKKEYQYDVQQTEPTQMEISKNLNQVFKDENRVIPSAIQMDPDTQTQFQQDSSTKIPEVKMNNDETESEHFSDEEKPRQTHQKQTTNFKLELTNDQLNQCFQQAIAQVNQRGDETQIEIIDDEDCQEEDNDIELQIIEKFSYLQQQNNTHAQFMIKQEQQQQLFQQEILTIQENVKKLISSNIVEDNIQKQQAHKIYGKISLIIRIKVNSQIFINQISIPQEILCLYSNYQMTQKLLDFLTKANDTNILKILKMKSLKDKANLRKIQEELEDKISKSQSIDQIQQYDEIYKTIQKLQSHVYEIYTWLNLKLLKK</sequence>
<accession>A0A073HZS9</accession>
<feature type="compositionally biased region" description="Basic and acidic residues" evidence="1">
    <location>
        <begin position="97"/>
        <end position="106"/>
    </location>
</feature>
<dbReference type="AlphaFoldDB" id="A0A073HZS9"/>
<name>A0A073HZS9_9SPIT</name>
<evidence type="ECO:0000313" key="3">
    <source>
        <dbReference type="Proteomes" id="UP000053232"/>
    </source>
</evidence>
<protein>
    <submittedName>
        <fullName evidence="2">Uncharacterized protein</fullName>
    </submittedName>
</protein>
<organism evidence="2 3">
    <name type="scientific">Oxytricha trifallax</name>
    <dbReference type="NCBI Taxonomy" id="1172189"/>
    <lineage>
        <taxon>Eukaryota</taxon>
        <taxon>Sar</taxon>
        <taxon>Alveolata</taxon>
        <taxon>Ciliophora</taxon>
        <taxon>Intramacronucleata</taxon>
        <taxon>Spirotrichea</taxon>
        <taxon>Stichotrichia</taxon>
        <taxon>Sporadotrichida</taxon>
        <taxon>Oxytrichidae</taxon>
        <taxon>Oxytrichinae</taxon>
        <taxon>Oxytricha</taxon>
    </lineage>
</organism>